<dbReference type="Proteomes" id="UP000271889">
    <property type="component" value="Unassembled WGS sequence"/>
</dbReference>
<dbReference type="EMBL" id="UYRV01128018">
    <property type="protein sequence ID" value="VDN35915.1"/>
    <property type="molecule type" value="Genomic_DNA"/>
</dbReference>
<reference evidence="1 2" key="1">
    <citation type="submission" date="2018-11" db="EMBL/GenBank/DDBJ databases">
        <authorList>
            <consortium name="Pathogen Informatics"/>
        </authorList>
    </citation>
    <scope>NUCLEOTIDE SEQUENCE [LARGE SCALE GENOMIC DNA]</scope>
</reference>
<dbReference type="AlphaFoldDB" id="A0A3P7N0Z3"/>
<name>A0A3P7N0Z3_CYLGO</name>
<gene>
    <name evidence="1" type="ORF">CGOC_LOCUS13066</name>
</gene>
<evidence type="ECO:0000313" key="2">
    <source>
        <dbReference type="Proteomes" id="UP000271889"/>
    </source>
</evidence>
<accession>A0A3P7N0Z3</accession>
<organism evidence="1 2">
    <name type="scientific">Cylicostephanus goldi</name>
    <name type="common">Nematode worm</name>
    <dbReference type="NCBI Taxonomy" id="71465"/>
    <lineage>
        <taxon>Eukaryota</taxon>
        <taxon>Metazoa</taxon>
        <taxon>Ecdysozoa</taxon>
        <taxon>Nematoda</taxon>
        <taxon>Chromadorea</taxon>
        <taxon>Rhabditida</taxon>
        <taxon>Rhabditina</taxon>
        <taxon>Rhabditomorpha</taxon>
        <taxon>Strongyloidea</taxon>
        <taxon>Strongylidae</taxon>
        <taxon>Cylicostephanus</taxon>
    </lineage>
</organism>
<protein>
    <submittedName>
        <fullName evidence="1">Uncharacterized protein</fullName>
    </submittedName>
</protein>
<keyword evidence="2" id="KW-1185">Reference proteome</keyword>
<proteinExistence type="predicted"/>
<sequence length="48" mass="5210">MGEDIIRVVLKRGGGGIGLSIVAAQVRFLLQYLPSLFLSSLSFLVDFL</sequence>
<evidence type="ECO:0000313" key="1">
    <source>
        <dbReference type="EMBL" id="VDN35915.1"/>
    </source>
</evidence>